<dbReference type="GO" id="GO:0003964">
    <property type="term" value="F:RNA-directed DNA polymerase activity"/>
    <property type="evidence" value="ECO:0007669"/>
    <property type="project" value="UniProtKB-KW"/>
</dbReference>
<dbReference type="InterPro" id="IPR012337">
    <property type="entry name" value="RNaseH-like_sf"/>
</dbReference>
<feature type="domain" description="RNase H type-1" evidence="1">
    <location>
        <begin position="168"/>
        <end position="295"/>
    </location>
</feature>
<dbReference type="Pfam" id="PF00075">
    <property type="entry name" value="RNase_H"/>
    <property type="match status" value="1"/>
</dbReference>
<gene>
    <name evidence="2" type="ORF">HT102_13945</name>
</gene>
<dbReference type="PROSITE" id="PS50879">
    <property type="entry name" value="RNASE_H_1"/>
    <property type="match status" value="1"/>
</dbReference>
<dbReference type="EMBL" id="JACYWE010000009">
    <property type="protein sequence ID" value="MBD8507585.1"/>
    <property type="molecule type" value="Genomic_DNA"/>
</dbReference>
<evidence type="ECO:0000313" key="2">
    <source>
        <dbReference type="EMBL" id="MBD8507585.1"/>
    </source>
</evidence>
<dbReference type="InterPro" id="IPR002156">
    <property type="entry name" value="RNaseH_domain"/>
</dbReference>
<sequence>MSTWLEVLRRGASGHAPRGVALDAAPQLSAVIRTFRGPFFVDGDSLDSAWAVASVTDGTWTSATVVRAAIPARSQDVAVSRALARAGLDCFAHLYGVARSTGRSLAVHAHDPLLLSLLHGAGASFPGCEVSGAFARSSTRARLSRAAAIAEEQLLARQATLAQRHELQRAPLIVCTDASLRRGRPGAGIAVMDAEGRHVTKYLPSVSDVFLAELTAIELAIASRQGRRPLRILSDSKPAVAAINNPSTTPDRARSLVDRINAKRQGRQIDIQWVKGHAGHELNETADRLALATRRLRSAGLTGPGQEVIIRNIIGEWRQSSMGLAR</sequence>
<keyword evidence="2" id="KW-0695">RNA-directed DNA polymerase</keyword>
<keyword evidence="2" id="KW-0808">Transferase</keyword>
<organism evidence="2 3">
    <name type="scientific">Lolliginicoccus lacisalsi</name>
    <dbReference type="NCBI Taxonomy" id="2742202"/>
    <lineage>
        <taxon>Bacteria</taxon>
        <taxon>Bacillati</taxon>
        <taxon>Actinomycetota</taxon>
        <taxon>Actinomycetes</taxon>
        <taxon>Mycobacteriales</taxon>
        <taxon>Hoyosellaceae</taxon>
        <taxon>Lolliginicoccus</taxon>
    </lineage>
</organism>
<proteinExistence type="predicted"/>
<name>A0A927JEV1_9ACTN</name>
<dbReference type="GO" id="GO:0004523">
    <property type="term" value="F:RNA-DNA hybrid ribonuclease activity"/>
    <property type="evidence" value="ECO:0007669"/>
    <property type="project" value="InterPro"/>
</dbReference>
<reference evidence="2" key="1">
    <citation type="submission" date="2020-09" db="EMBL/GenBank/DDBJ databases">
        <title>Hoyosella lacisalsi sp. nov., a halotolerant actinobacterium isolated from soil of Lake Gudzhirganskoe.</title>
        <authorList>
            <person name="Yang Q."/>
            <person name="Guo P.Y."/>
            <person name="Liu S.W."/>
            <person name="Li F.N."/>
            <person name="Sun C.H."/>
        </authorList>
    </citation>
    <scope>NUCLEOTIDE SEQUENCE</scope>
    <source>
        <strain evidence="2">G463</strain>
    </source>
</reference>
<accession>A0A927JEV1</accession>
<keyword evidence="2" id="KW-0548">Nucleotidyltransferase</keyword>
<evidence type="ECO:0000259" key="1">
    <source>
        <dbReference type="PROSITE" id="PS50879"/>
    </source>
</evidence>
<dbReference type="InterPro" id="IPR036397">
    <property type="entry name" value="RNaseH_sf"/>
</dbReference>
<dbReference type="Proteomes" id="UP000642993">
    <property type="component" value="Unassembled WGS sequence"/>
</dbReference>
<dbReference type="Gene3D" id="3.30.420.10">
    <property type="entry name" value="Ribonuclease H-like superfamily/Ribonuclease H"/>
    <property type="match status" value="1"/>
</dbReference>
<protein>
    <submittedName>
        <fullName evidence="2">Reverse transcriptase-like protein</fullName>
    </submittedName>
</protein>
<comment type="caution">
    <text evidence="2">The sequence shown here is derived from an EMBL/GenBank/DDBJ whole genome shotgun (WGS) entry which is preliminary data.</text>
</comment>
<dbReference type="GO" id="GO:0003676">
    <property type="term" value="F:nucleic acid binding"/>
    <property type="evidence" value="ECO:0007669"/>
    <property type="project" value="InterPro"/>
</dbReference>
<dbReference type="CDD" id="cd09276">
    <property type="entry name" value="Rnase_HI_RT_non_LTR"/>
    <property type="match status" value="1"/>
</dbReference>
<dbReference type="AlphaFoldDB" id="A0A927JEV1"/>
<dbReference type="RefSeq" id="WP_192040050.1">
    <property type="nucleotide sequence ID" value="NZ_JACYWE010000009.1"/>
</dbReference>
<dbReference type="SUPFAM" id="SSF53098">
    <property type="entry name" value="Ribonuclease H-like"/>
    <property type="match status" value="1"/>
</dbReference>
<keyword evidence="3" id="KW-1185">Reference proteome</keyword>
<evidence type="ECO:0000313" key="3">
    <source>
        <dbReference type="Proteomes" id="UP000642993"/>
    </source>
</evidence>